<dbReference type="CDD" id="cd01095">
    <property type="entry name" value="Nitrilotriacetate_monoxgenase"/>
    <property type="match status" value="1"/>
</dbReference>
<dbReference type="Gene3D" id="3.20.20.30">
    <property type="entry name" value="Luciferase-like domain"/>
    <property type="match status" value="1"/>
</dbReference>
<dbReference type="OrthoDB" id="4505903at2"/>
<evidence type="ECO:0000256" key="3">
    <source>
        <dbReference type="ARBA" id="ARBA00023002"/>
    </source>
</evidence>
<comment type="similarity">
    <text evidence="5">Belongs to the NtaA/SnaA/DszA monooxygenase family.</text>
</comment>
<dbReference type="InterPro" id="IPR011251">
    <property type="entry name" value="Luciferase-like_dom"/>
</dbReference>
<dbReference type="EC" id="1.14.-.-" evidence="8"/>
<dbReference type="PANTHER" id="PTHR30011">
    <property type="entry name" value="ALKANESULFONATE MONOOXYGENASE-RELATED"/>
    <property type="match status" value="1"/>
</dbReference>
<proteinExistence type="inferred from homology"/>
<feature type="binding site" evidence="6">
    <location>
        <position position="226"/>
    </location>
    <ligand>
        <name>FMN</name>
        <dbReference type="ChEBI" id="CHEBI:58210"/>
    </ligand>
</feature>
<dbReference type="GO" id="GO:0004497">
    <property type="term" value="F:monooxygenase activity"/>
    <property type="evidence" value="ECO:0007669"/>
    <property type="project" value="UniProtKB-KW"/>
</dbReference>
<dbReference type="SUPFAM" id="SSF51679">
    <property type="entry name" value="Bacterial luciferase-like"/>
    <property type="match status" value="1"/>
</dbReference>
<dbReference type="NCBIfam" id="TIGR03860">
    <property type="entry name" value="FMN_nitrolo"/>
    <property type="match status" value="1"/>
</dbReference>
<name>A0A5C0AV22_9BURK</name>
<organism evidence="8 9">
    <name type="scientific">Pigmentiphaga aceris</name>
    <dbReference type="NCBI Taxonomy" id="1940612"/>
    <lineage>
        <taxon>Bacteria</taxon>
        <taxon>Pseudomonadati</taxon>
        <taxon>Pseudomonadota</taxon>
        <taxon>Betaproteobacteria</taxon>
        <taxon>Burkholderiales</taxon>
        <taxon>Alcaligenaceae</taxon>
        <taxon>Pigmentiphaga</taxon>
    </lineage>
</organism>
<evidence type="ECO:0000313" key="8">
    <source>
        <dbReference type="EMBL" id="QEI04521.1"/>
    </source>
</evidence>
<reference evidence="8 9" key="1">
    <citation type="submission" date="2019-08" db="EMBL/GenBank/DDBJ databases">
        <title>Amphibian skin-associated Pigmentiphaga: genome sequence and occurrence across geography and hosts.</title>
        <authorList>
            <person name="Bletz M.C."/>
            <person name="Bunk B."/>
            <person name="Sproeer C."/>
            <person name="Biwer P."/>
            <person name="Reiter S."/>
            <person name="Rabemananjara F.C.E."/>
            <person name="Schulz S."/>
            <person name="Overmann J."/>
            <person name="Vences M."/>
        </authorList>
    </citation>
    <scope>NUCLEOTIDE SEQUENCE [LARGE SCALE GENOMIC DNA]</scope>
    <source>
        <strain evidence="8 9">Mada1488</strain>
    </source>
</reference>
<keyword evidence="2 6" id="KW-0288">FMN</keyword>
<evidence type="ECO:0000256" key="2">
    <source>
        <dbReference type="ARBA" id="ARBA00022643"/>
    </source>
</evidence>
<keyword evidence="4 8" id="KW-0503">Monooxygenase</keyword>
<evidence type="ECO:0000256" key="5">
    <source>
        <dbReference type="ARBA" id="ARBA00033748"/>
    </source>
</evidence>
<dbReference type="InterPro" id="IPR051260">
    <property type="entry name" value="Diverse_substr_monoxygenases"/>
</dbReference>
<evidence type="ECO:0000313" key="9">
    <source>
        <dbReference type="Proteomes" id="UP000325161"/>
    </source>
</evidence>
<evidence type="ECO:0000256" key="1">
    <source>
        <dbReference type="ARBA" id="ARBA00022630"/>
    </source>
</evidence>
<feature type="domain" description="Luciferase-like" evidence="7">
    <location>
        <begin position="27"/>
        <end position="382"/>
    </location>
</feature>
<dbReference type="KEGG" id="pacr:FXN63_00760"/>
<dbReference type="EMBL" id="CP043046">
    <property type="protein sequence ID" value="QEI04521.1"/>
    <property type="molecule type" value="Genomic_DNA"/>
</dbReference>
<dbReference type="InterPro" id="IPR036661">
    <property type="entry name" value="Luciferase-like_sf"/>
</dbReference>
<dbReference type="Proteomes" id="UP000325161">
    <property type="component" value="Chromosome"/>
</dbReference>
<dbReference type="AlphaFoldDB" id="A0A5C0AV22"/>
<keyword evidence="3 8" id="KW-0560">Oxidoreductase</keyword>
<dbReference type="InterPro" id="IPR016215">
    <property type="entry name" value="NTA_MOA"/>
</dbReference>
<evidence type="ECO:0000259" key="7">
    <source>
        <dbReference type="Pfam" id="PF00296"/>
    </source>
</evidence>
<feature type="binding site" evidence="6">
    <location>
        <position position="100"/>
    </location>
    <ligand>
        <name>FMN</name>
        <dbReference type="ChEBI" id="CHEBI:58210"/>
    </ligand>
</feature>
<dbReference type="GO" id="GO:0016705">
    <property type="term" value="F:oxidoreductase activity, acting on paired donors, with incorporation or reduction of molecular oxygen"/>
    <property type="evidence" value="ECO:0007669"/>
    <property type="project" value="InterPro"/>
</dbReference>
<evidence type="ECO:0000256" key="6">
    <source>
        <dbReference type="PIRSR" id="PIRSR000337-1"/>
    </source>
</evidence>
<dbReference type="PIRSF" id="PIRSF000337">
    <property type="entry name" value="NTA_MOA"/>
    <property type="match status" value="1"/>
</dbReference>
<dbReference type="RefSeq" id="WP_148811901.1">
    <property type="nucleotide sequence ID" value="NZ_CP043046.1"/>
</dbReference>
<feature type="binding site" evidence="6">
    <location>
        <position position="56"/>
    </location>
    <ligand>
        <name>FMN</name>
        <dbReference type="ChEBI" id="CHEBI:58210"/>
    </ligand>
</feature>
<sequence>MSTVHPQLTLSAFLYPVGQHITATQRDAGRSSDFEHYRQLAATAEKGLFDFLFLSDAHGVRPHDEEIFGHHSKGFATQFEPFTLLSALAACTERIGLVATASTSFNEPYHVARKVASLDHLSAGRAGWNVTVAQEAFEIDNFGDARGLTRAMRDARASEFVDVVTGLWNGASPLRHRGDGAPSLPYTGPERRAALDHRGTHFSVRGPLNISRPPQARPVLAKGVASGAAYALALRVADIVFTPQSVLSEARDFYTDFKDQARELGRDPGHIRILPDVFAVVGRTEAEARARFASLQPPVDSADSVSLLAYCLDANRRGYPLDGPLPPASDPDGLSSSAHALAEQARLDQMTIRETYLWIAGARGHWTLVGTPMAIADALEQWFRDKAADGFNLVPPDLPDSLGDFVELVVPELQRRGLFRTRYTGTTLRDHLGLPQGATG</sequence>
<protein>
    <submittedName>
        <fullName evidence="8">NtaA/DmoA family FMN-dependent monooxygenase</fullName>
        <ecNumber evidence="8">1.14.-.-</ecNumber>
    </submittedName>
</protein>
<dbReference type="PANTHER" id="PTHR30011:SF16">
    <property type="entry name" value="C2H2 FINGER DOMAIN TRANSCRIPTION FACTOR (EUROFUNG)-RELATED"/>
    <property type="match status" value="1"/>
</dbReference>
<accession>A0A5C0AV22</accession>
<evidence type="ECO:0000256" key="4">
    <source>
        <dbReference type="ARBA" id="ARBA00023033"/>
    </source>
</evidence>
<dbReference type="Pfam" id="PF00296">
    <property type="entry name" value="Bac_luciferase"/>
    <property type="match status" value="1"/>
</dbReference>
<keyword evidence="1 6" id="KW-0285">Flavoprotein</keyword>
<keyword evidence="9" id="KW-1185">Reference proteome</keyword>
<gene>
    <name evidence="8" type="ORF">FXN63_00760</name>
</gene>